<dbReference type="Pfam" id="PF12784">
    <property type="entry name" value="PDDEXK_2"/>
    <property type="match status" value="1"/>
</dbReference>
<accession>A0ABW7DM53</accession>
<dbReference type="Proteomes" id="UP001605989">
    <property type="component" value="Unassembled WGS sequence"/>
</dbReference>
<protein>
    <submittedName>
        <fullName evidence="1">Rpn family recombination-promoting nuclease/putative transposase</fullName>
    </submittedName>
</protein>
<sequence>MSVLTMYEMNRKARYDMLDSQLSEHNFNPMNDVLFKFVFGKPERKQITMDFLNAVVSEDLGHPICDIVFAPTELIPDRYDEKLSRLDVACTLDKGEQVDIEVQVINQKNMQRRTLCYWARMYLMSLPPGGDYKDVKPCIMVNLLRFNILPQEEAHSLWSVYNKQTDDRLNKDLVLHFLEIPKFVKMPVSHMTKMERWLAFFANKLNAEEKGELIMSDAAIHDAMKAAREFMQNTAERRAYINREMAIIDYNTNTREAFEKGEEKGIKKGEKRLGTLIQYLMDEHKLDDARRAVQDEAFRNELYNKYGI</sequence>
<dbReference type="InterPro" id="IPR010106">
    <property type="entry name" value="RpnA"/>
</dbReference>
<name>A0ABW7DM53_9FIRM</name>
<dbReference type="PANTHER" id="PTHR41317">
    <property type="entry name" value="PD-(D_E)XK NUCLEASE FAMILY TRANSPOSASE"/>
    <property type="match status" value="1"/>
</dbReference>
<reference evidence="1 2" key="1">
    <citation type="submission" date="2024-10" db="EMBL/GenBank/DDBJ databases">
        <authorList>
            <person name="Sang B.-I."/>
            <person name="Prabhaharan D."/>
        </authorList>
    </citation>
    <scope>NUCLEOTIDE SEQUENCE [LARGE SCALE GENOMIC DNA]</scope>
    <source>
        <strain evidence="1 2">MH</strain>
    </source>
</reference>
<dbReference type="PANTHER" id="PTHR41317:SF1">
    <property type="entry name" value="PD-(D_E)XK NUCLEASE FAMILY TRANSPOSASE"/>
    <property type="match status" value="1"/>
</dbReference>
<evidence type="ECO:0000313" key="1">
    <source>
        <dbReference type="EMBL" id="MFG6272133.1"/>
    </source>
</evidence>
<organism evidence="1 2">
    <name type="scientific">Megasphaera hexanoica</name>
    <dbReference type="NCBI Taxonomy" id="1675036"/>
    <lineage>
        <taxon>Bacteria</taxon>
        <taxon>Bacillati</taxon>
        <taxon>Bacillota</taxon>
        <taxon>Negativicutes</taxon>
        <taxon>Veillonellales</taxon>
        <taxon>Veillonellaceae</taxon>
        <taxon>Megasphaera</taxon>
    </lineage>
</organism>
<dbReference type="NCBIfam" id="TIGR01784">
    <property type="entry name" value="T_den_put_tspse"/>
    <property type="match status" value="1"/>
</dbReference>
<proteinExistence type="predicted"/>
<comment type="caution">
    <text evidence="1">The sequence shown here is derived from an EMBL/GenBank/DDBJ whole genome shotgun (WGS) entry which is preliminary data.</text>
</comment>
<dbReference type="EMBL" id="JBIEKR010000002">
    <property type="protein sequence ID" value="MFG6272133.1"/>
    <property type="molecule type" value="Genomic_DNA"/>
</dbReference>
<evidence type="ECO:0000313" key="2">
    <source>
        <dbReference type="Proteomes" id="UP001605989"/>
    </source>
</evidence>
<dbReference type="RefSeq" id="WP_240937083.1">
    <property type="nucleotide sequence ID" value="NZ_JABAFG010000002.1"/>
</dbReference>
<gene>
    <name evidence="1" type="ORF">ACGTZG_02920</name>
</gene>
<keyword evidence="2" id="KW-1185">Reference proteome</keyword>